<dbReference type="InterPro" id="IPR029016">
    <property type="entry name" value="GAF-like_dom_sf"/>
</dbReference>
<organism evidence="6 7">
    <name type="scientific">Phyllobacterium bourgognense</name>
    <dbReference type="NCBI Taxonomy" id="314236"/>
    <lineage>
        <taxon>Bacteria</taxon>
        <taxon>Pseudomonadati</taxon>
        <taxon>Pseudomonadota</taxon>
        <taxon>Alphaproteobacteria</taxon>
        <taxon>Hyphomicrobiales</taxon>
        <taxon>Phyllobacteriaceae</taxon>
        <taxon>Phyllobacterium</taxon>
    </lineage>
</organism>
<name>A0A368YFI2_9HYPH</name>
<dbReference type="Proteomes" id="UP000253324">
    <property type="component" value="Unassembled WGS sequence"/>
</dbReference>
<dbReference type="Gene3D" id="3.30.450.40">
    <property type="match status" value="2"/>
</dbReference>
<dbReference type="PROSITE" id="PS51078">
    <property type="entry name" value="ICLR_ED"/>
    <property type="match status" value="1"/>
</dbReference>
<dbReference type="InterPro" id="IPR005471">
    <property type="entry name" value="Tscrpt_reg_IclR_N"/>
</dbReference>
<keyword evidence="7" id="KW-1185">Reference proteome</keyword>
<dbReference type="EMBL" id="QPJM01000025">
    <property type="protein sequence ID" value="RCW78409.1"/>
    <property type="molecule type" value="Genomic_DNA"/>
</dbReference>
<dbReference type="RefSeq" id="WP_114432674.1">
    <property type="nucleotide sequence ID" value="NZ_QPJM01000025.1"/>
</dbReference>
<dbReference type="PANTHER" id="PTHR30136">
    <property type="entry name" value="HELIX-TURN-HELIX TRANSCRIPTIONAL REGULATOR, ICLR FAMILY"/>
    <property type="match status" value="1"/>
</dbReference>
<dbReference type="AlphaFoldDB" id="A0A368YFI2"/>
<dbReference type="InterPro" id="IPR050707">
    <property type="entry name" value="HTH_MetabolicPath_Reg"/>
</dbReference>
<dbReference type="OrthoDB" id="6166718at2"/>
<gene>
    <name evidence="6" type="ORF">C7476_12525</name>
</gene>
<sequence>MDGSSDEVDVGRARVEAVERAIALLQCFEEPGEALTLSVLSQRSGLYKSTILRLAASLLHTGFLDKGADGRYLLGPELRRLGELSRSKFTLEALIRPVLRHLTTITQETASFYVRDGDERVCLYRENSPRSTRHHLEEGTRHPLDQGAAGVLLTWYGTVADSKPAVELRETGSIVSKGGRDEDLAAVAVPIVNRHGELIGSLSVSGLISRFSDERINSARKLLKESAEALKPRLPRLDEINLRRSDG</sequence>
<dbReference type="InterPro" id="IPR014757">
    <property type="entry name" value="Tscrpt_reg_IclR_C"/>
</dbReference>
<feature type="domain" description="IclR-ED" evidence="5">
    <location>
        <begin position="77"/>
        <end position="236"/>
    </location>
</feature>
<reference evidence="6 7" key="1">
    <citation type="submission" date="2018-07" db="EMBL/GenBank/DDBJ databases">
        <title>Genomic Encyclopedia of Type Strains, Phase III (KMG-III): the genomes of soil and plant-associated and newly described type strains.</title>
        <authorList>
            <person name="Whitman W."/>
        </authorList>
    </citation>
    <scope>NUCLEOTIDE SEQUENCE [LARGE SCALE GENOMIC DNA]</scope>
    <source>
        <strain evidence="6 7">31-25a</strain>
    </source>
</reference>
<evidence type="ECO:0000259" key="5">
    <source>
        <dbReference type="PROSITE" id="PS51078"/>
    </source>
</evidence>
<evidence type="ECO:0000313" key="6">
    <source>
        <dbReference type="EMBL" id="RCW78409.1"/>
    </source>
</evidence>
<dbReference type="SMART" id="SM00346">
    <property type="entry name" value="HTH_ICLR"/>
    <property type="match status" value="1"/>
</dbReference>
<keyword evidence="1" id="KW-0805">Transcription regulation</keyword>
<dbReference type="PANTHER" id="PTHR30136:SF39">
    <property type="entry name" value="TRANSCRIPTIONAL REGULATORY PROTEIN"/>
    <property type="match status" value="1"/>
</dbReference>
<dbReference type="Pfam" id="PF09339">
    <property type="entry name" value="HTH_IclR"/>
    <property type="match status" value="1"/>
</dbReference>
<evidence type="ECO:0000259" key="4">
    <source>
        <dbReference type="PROSITE" id="PS51077"/>
    </source>
</evidence>
<dbReference type="SUPFAM" id="SSF46785">
    <property type="entry name" value="Winged helix' DNA-binding domain"/>
    <property type="match status" value="1"/>
</dbReference>
<dbReference type="Pfam" id="PF01614">
    <property type="entry name" value="IclR_C"/>
    <property type="match status" value="1"/>
</dbReference>
<accession>A0A368YFI2</accession>
<dbReference type="GO" id="GO:0045892">
    <property type="term" value="P:negative regulation of DNA-templated transcription"/>
    <property type="evidence" value="ECO:0007669"/>
    <property type="project" value="TreeGrafter"/>
</dbReference>
<keyword evidence="3" id="KW-0804">Transcription</keyword>
<dbReference type="Gene3D" id="1.10.10.10">
    <property type="entry name" value="Winged helix-like DNA-binding domain superfamily/Winged helix DNA-binding domain"/>
    <property type="match status" value="1"/>
</dbReference>
<evidence type="ECO:0000313" key="7">
    <source>
        <dbReference type="Proteomes" id="UP000253324"/>
    </source>
</evidence>
<dbReference type="InterPro" id="IPR036390">
    <property type="entry name" value="WH_DNA-bd_sf"/>
</dbReference>
<evidence type="ECO:0000256" key="3">
    <source>
        <dbReference type="ARBA" id="ARBA00023163"/>
    </source>
</evidence>
<dbReference type="GO" id="GO:0003700">
    <property type="term" value="F:DNA-binding transcription factor activity"/>
    <property type="evidence" value="ECO:0007669"/>
    <property type="project" value="TreeGrafter"/>
</dbReference>
<dbReference type="InterPro" id="IPR036388">
    <property type="entry name" value="WH-like_DNA-bd_sf"/>
</dbReference>
<keyword evidence="2" id="KW-0238">DNA-binding</keyword>
<dbReference type="PROSITE" id="PS51077">
    <property type="entry name" value="HTH_ICLR"/>
    <property type="match status" value="1"/>
</dbReference>
<evidence type="ECO:0000256" key="1">
    <source>
        <dbReference type="ARBA" id="ARBA00023015"/>
    </source>
</evidence>
<comment type="caution">
    <text evidence="6">The sequence shown here is derived from an EMBL/GenBank/DDBJ whole genome shotgun (WGS) entry which is preliminary data.</text>
</comment>
<evidence type="ECO:0000256" key="2">
    <source>
        <dbReference type="ARBA" id="ARBA00023125"/>
    </source>
</evidence>
<dbReference type="SUPFAM" id="SSF55781">
    <property type="entry name" value="GAF domain-like"/>
    <property type="match status" value="1"/>
</dbReference>
<proteinExistence type="predicted"/>
<dbReference type="GO" id="GO:0003677">
    <property type="term" value="F:DNA binding"/>
    <property type="evidence" value="ECO:0007669"/>
    <property type="project" value="UniProtKB-KW"/>
</dbReference>
<protein>
    <submittedName>
        <fullName evidence="6">IclR family transcriptional regulator</fullName>
    </submittedName>
</protein>
<feature type="domain" description="HTH iclR-type" evidence="4">
    <location>
        <begin position="15"/>
        <end position="76"/>
    </location>
</feature>